<evidence type="ECO:0000313" key="1">
    <source>
        <dbReference type="EMBL" id="KAI8421647.1"/>
    </source>
</evidence>
<organism evidence="1 2">
    <name type="scientific">Choristoneura fumiferana</name>
    <name type="common">Spruce budworm moth</name>
    <name type="synonym">Archips fumiferana</name>
    <dbReference type="NCBI Taxonomy" id="7141"/>
    <lineage>
        <taxon>Eukaryota</taxon>
        <taxon>Metazoa</taxon>
        <taxon>Ecdysozoa</taxon>
        <taxon>Arthropoda</taxon>
        <taxon>Hexapoda</taxon>
        <taxon>Insecta</taxon>
        <taxon>Pterygota</taxon>
        <taxon>Neoptera</taxon>
        <taxon>Endopterygota</taxon>
        <taxon>Lepidoptera</taxon>
        <taxon>Glossata</taxon>
        <taxon>Ditrysia</taxon>
        <taxon>Tortricoidea</taxon>
        <taxon>Tortricidae</taxon>
        <taxon>Tortricinae</taxon>
        <taxon>Choristoneura</taxon>
    </lineage>
</organism>
<keyword evidence="2" id="KW-1185">Reference proteome</keyword>
<reference evidence="1 2" key="1">
    <citation type="journal article" date="2022" name="Genome Biol. Evol.">
        <title>The Spruce Budworm Genome: Reconstructing the Evolutionary History of Antifreeze Proteins.</title>
        <authorList>
            <person name="Beliveau C."/>
            <person name="Gagne P."/>
            <person name="Picq S."/>
            <person name="Vernygora O."/>
            <person name="Keeling C.I."/>
            <person name="Pinkney K."/>
            <person name="Doucet D."/>
            <person name="Wen F."/>
            <person name="Johnston J.S."/>
            <person name="Maaroufi H."/>
            <person name="Boyle B."/>
            <person name="Laroche J."/>
            <person name="Dewar K."/>
            <person name="Juretic N."/>
            <person name="Blackburn G."/>
            <person name="Nisole A."/>
            <person name="Brunet B."/>
            <person name="Brandao M."/>
            <person name="Lumley L."/>
            <person name="Duan J."/>
            <person name="Quan G."/>
            <person name="Lucarotti C.J."/>
            <person name="Roe A.D."/>
            <person name="Sperling F.A.H."/>
            <person name="Levesque R.C."/>
            <person name="Cusson M."/>
        </authorList>
    </citation>
    <scope>NUCLEOTIDE SEQUENCE [LARGE SCALE GENOMIC DNA]</scope>
    <source>
        <strain evidence="1">Glfc:IPQL:Cfum</strain>
    </source>
</reference>
<gene>
    <name evidence="1" type="ORF">MSG28_009639</name>
</gene>
<comment type="caution">
    <text evidence="1">The sequence shown here is derived from an EMBL/GenBank/DDBJ whole genome shotgun (WGS) entry which is preliminary data.</text>
</comment>
<dbReference type="EMBL" id="CM046116">
    <property type="protein sequence ID" value="KAI8421647.1"/>
    <property type="molecule type" value="Genomic_DNA"/>
</dbReference>
<sequence length="425" mass="43241">MGDHSSSGAGGAGGGLFAEAGTPHGQAARAGLGGATSGGGGSAGGLYAGATAGGNVGAAAGLAGGVDAERSAGVGYAASSAGNHHASAGLGGEAGVAGSSGFTYSSSKSFGVSGGAVEAVKPVHKKVHTEFNFDGANEVNAVPLTNTNVHHQTEVIVETKTKPAVVVKEVYAEAPPPVIVEKHFIEPQPVIIEKHIIHPQPVVIEKHIHHKRPHHYRNKFHVHGYIGGAGDLPPPPAIEKRVDVGVESSANAGAYANAGAVANGGASQVTYTKQVNFQRNPQFFADIFNIPISTLKAVGSFLGNAAGSTSVSVQKSASVQAGAADSDSLSPEHGSPSSSQAHVSVRTPDATKLIDDIFAIPINTLGAVNKFLENNVSARKKVQVSADGVEEPTKFRLGPHARRRATKQVFVEAPKNTEKTEKGSE</sequence>
<dbReference type="Proteomes" id="UP001064048">
    <property type="component" value="Chromosome 16"/>
</dbReference>
<accession>A0ACC0JC37</accession>
<proteinExistence type="predicted"/>
<name>A0ACC0JC37_CHOFU</name>
<evidence type="ECO:0000313" key="2">
    <source>
        <dbReference type="Proteomes" id="UP001064048"/>
    </source>
</evidence>
<protein>
    <submittedName>
        <fullName evidence="1">Uncharacterized protein</fullName>
    </submittedName>
</protein>